<dbReference type="Pfam" id="PF00059">
    <property type="entry name" value="Lectin_C"/>
    <property type="match status" value="1"/>
</dbReference>
<reference evidence="6" key="1">
    <citation type="journal article" date="2022" name="bioRxiv">
        <title>Sequencing and chromosome-scale assembly of the giantPleurodeles waltlgenome.</title>
        <authorList>
            <person name="Brown T."/>
            <person name="Elewa A."/>
            <person name="Iarovenko S."/>
            <person name="Subramanian E."/>
            <person name="Araus A.J."/>
            <person name="Petzold A."/>
            <person name="Susuki M."/>
            <person name="Suzuki K.-i.T."/>
            <person name="Hayashi T."/>
            <person name="Toyoda A."/>
            <person name="Oliveira C."/>
            <person name="Osipova E."/>
            <person name="Leigh N.D."/>
            <person name="Simon A."/>
            <person name="Yun M.H."/>
        </authorList>
    </citation>
    <scope>NUCLEOTIDE SEQUENCE</scope>
    <source>
        <strain evidence="6">20211129_DDA</strain>
        <tissue evidence="6">Liver</tissue>
    </source>
</reference>
<keyword evidence="2" id="KW-0430">Lectin</keyword>
<dbReference type="InterPro" id="IPR016186">
    <property type="entry name" value="C-type_lectin-like/link_sf"/>
</dbReference>
<dbReference type="PANTHER" id="PTHR45710:SF35">
    <property type="entry name" value="C-TYPE LECTIN DOMAIN FAMILY 2 MEMBER D"/>
    <property type="match status" value="1"/>
</dbReference>
<keyword evidence="7" id="KW-1185">Reference proteome</keyword>
<dbReference type="GO" id="GO:0030246">
    <property type="term" value="F:carbohydrate binding"/>
    <property type="evidence" value="ECO:0007669"/>
    <property type="project" value="UniProtKB-KW"/>
</dbReference>
<dbReference type="PANTHER" id="PTHR45710">
    <property type="entry name" value="C-TYPE LECTIN DOMAIN-CONTAINING PROTEIN 180"/>
    <property type="match status" value="1"/>
</dbReference>
<evidence type="ECO:0000256" key="3">
    <source>
        <dbReference type="SAM" id="MobiDB-lite"/>
    </source>
</evidence>
<dbReference type="InterPro" id="IPR033992">
    <property type="entry name" value="NKR-like_CTLD"/>
</dbReference>
<evidence type="ECO:0000256" key="4">
    <source>
        <dbReference type="SAM" id="Phobius"/>
    </source>
</evidence>
<dbReference type="SMART" id="SM00034">
    <property type="entry name" value="CLECT"/>
    <property type="match status" value="1"/>
</dbReference>
<dbReference type="InterPro" id="IPR050828">
    <property type="entry name" value="C-type_lectin/matrix_domain"/>
</dbReference>
<dbReference type="InterPro" id="IPR001304">
    <property type="entry name" value="C-type_lectin-like"/>
</dbReference>
<feature type="domain" description="C-type lectin" evidence="5">
    <location>
        <begin position="87"/>
        <end position="190"/>
    </location>
</feature>
<accession>A0AAV7P483</accession>
<dbReference type="CDD" id="cd03593">
    <property type="entry name" value="CLECT_NK_receptors_like"/>
    <property type="match status" value="1"/>
</dbReference>
<evidence type="ECO:0000256" key="1">
    <source>
        <dbReference type="ARBA" id="ARBA00004401"/>
    </source>
</evidence>
<dbReference type="GO" id="GO:0005886">
    <property type="term" value="C:plasma membrane"/>
    <property type="evidence" value="ECO:0007669"/>
    <property type="project" value="UniProtKB-SubCell"/>
</dbReference>
<keyword evidence="4" id="KW-0812">Transmembrane</keyword>
<protein>
    <recommendedName>
        <fullName evidence="5">C-type lectin domain-containing protein</fullName>
    </recommendedName>
</protein>
<dbReference type="Gene3D" id="3.10.100.10">
    <property type="entry name" value="Mannose-Binding Protein A, subunit A"/>
    <property type="match status" value="1"/>
</dbReference>
<evidence type="ECO:0000313" key="6">
    <source>
        <dbReference type="EMBL" id="KAJ1122107.1"/>
    </source>
</evidence>
<comment type="subcellular location">
    <subcellularLocation>
        <location evidence="1">Cell membrane</location>
        <topology evidence="1">Single-pass type II membrane protein</topology>
    </subcellularLocation>
</comment>
<comment type="caution">
    <text evidence="6">The sequence shown here is derived from an EMBL/GenBank/DDBJ whole genome shotgun (WGS) entry which is preliminary data.</text>
</comment>
<keyword evidence="4" id="KW-1133">Transmembrane helix</keyword>
<proteinExistence type="predicted"/>
<feature type="region of interest" description="Disordered" evidence="3">
    <location>
        <begin position="1"/>
        <end position="27"/>
    </location>
</feature>
<dbReference type="SUPFAM" id="SSF56436">
    <property type="entry name" value="C-type lectin-like"/>
    <property type="match status" value="1"/>
</dbReference>
<dbReference type="Proteomes" id="UP001066276">
    <property type="component" value="Chromosome 7"/>
</dbReference>
<name>A0AAV7P483_PLEWA</name>
<dbReference type="EMBL" id="JANPWB010000011">
    <property type="protein sequence ID" value="KAJ1122107.1"/>
    <property type="molecule type" value="Genomic_DNA"/>
</dbReference>
<evidence type="ECO:0000259" key="5">
    <source>
        <dbReference type="PROSITE" id="PS50041"/>
    </source>
</evidence>
<dbReference type="PROSITE" id="PS50041">
    <property type="entry name" value="C_TYPE_LECTIN_2"/>
    <property type="match status" value="1"/>
</dbReference>
<feature type="transmembrane region" description="Helical" evidence="4">
    <location>
        <begin position="41"/>
        <end position="62"/>
    </location>
</feature>
<dbReference type="AlphaFoldDB" id="A0AAV7P483"/>
<evidence type="ECO:0000256" key="2">
    <source>
        <dbReference type="ARBA" id="ARBA00022734"/>
    </source>
</evidence>
<keyword evidence="4" id="KW-0472">Membrane</keyword>
<sequence>MEALGSSLKSPLKPRDPESLGGLNSCEKGGSPADGKTCKMLAIGGSCLVLILVLAVALPVILTKPCDDGNETKEQVLLPCEDGWILYMGICYFFSETDGNWTNSQSFCASHKASLAVIATQKEMDFVMRYKGLDDHWIGLSREPKGEWKWPNGTPFNNWFNITGDSNCAYLNHEGAKNARCYAERKWICTIGNVLGQRKTSLGPGVANLDTRKDK</sequence>
<organism evidence="6 7">
    <name type="scientific">Pleurodeles waltl</name>
    <name type="common">Iberian ribbed newt</name>
    <dbReference type="NCBI Taxonomy" id="8319"/>
    <lineage>
        <taxon>Eukaryota</taxon>
        <taxon>Metazoa</taxon>
        <taxon>Chordata</taxon>
        <taxon>Craniata</taxon>
        <taxon>Vertebrata</taxon>
        <taxon>Euteleostomi</taxon>
        <taxon>Amphibia</taxon>
        <taxon>Batrachia</taxon>
        <taxon>Caudata</taxon>
        <taxon>Salamandroidea</taxon>
        <taxon>Salamandridae</taxon>
        <taxon>Pleurodelinae</taxon>
        <taxon>Pleurodeles</taxon>
    </lineage>
</organism>
<evidence type="ECO:0000313" key="7">
    <source>
        <dbReference type="Proteomes" id="UP001066276"/>
    </source>
</evidence>
<gene>
    <name evidence="6" type="ORF">NDU88_000611</name>
</gene>
<dbReference type="InterPro" id="IPR016187">
    <property type="entry name" value="CTDL_fold"/>
</dbReference>